<gene>
    <name evidence="9" type="ORF">SAMN00777080_0139</name>
</gene>
<dbReference type="Gene3D" id="3.40.50.300">
    <property type="entry name" value="P-loop containing nucleotide triphosphate hydrolases"/>
    <property type="match status" value="1"/>
</dbReference>
<accession>A0A1W2GYI2</accession>
<evidence type="ECO:0000256" key="4">
    <source>
        <dbReference type="ARBA" id="ARBA00022741"/>
    </source>
</evidence>
<evidence type="ECO:0000256" key="7">
    <source>
        <dbReference type="SAM" id="MobiDB-lite"/>
    </source>
</evidence>
<feature type="domain" description="PhoH-like protein" evidence="8">
    <location>
        <begin position="106"/>
        <end position="309"/>
    </location>
</feature>
<name>A0A1W2GYI2_9BACT</name>
<sequence>MVEKVITLENIPLLDFLGSENENIRQIASAFPQSKIISRGNEIRIQGRAPEILRINDLLNMLLQHFHRFGQVTPDNVKEYIALEGAPFEENQKDDVILYGNKGLVVKPKSANQRKLVESAFKNDLVFALGPAGTGKTYIAVAIAVRALKNREVKRIIITRPAVEAGENLGFLPGDLQEKLDPYLRPIYDALSDMVPPEKLKYYQETRVIEIAPLAYMRGRTLHDAFVLLDEAQNTTSEQIKMFLTRMGPNSKVIITGDQTQVDLPNRQKSGLKEALHVLRDVKNIGIVSLSGKDVIRHKLVKSIIEAYEKDEAQKEERRSANPSRKSSDEGAA</sequence>
<comment type="subcellular location">
    <subcellularLocation>
        <location evidence="1">Cytoplasm</location>
    </subcellularLocation>
</comment>
<feature type="region of interest" description="Disordered" evidence="7">
    <location>
        <begin position="311"/>
        <end position="333"/>
    </location>
</feature>
<keyword evidence="5" id="KW-0067">ATP-binding</keyword>
<keyword evidence="10" id="KW-1185">Reference proteome</keyword>
<dbReference type="Proteomes" id="UP000192333">
    <property type="component" value="Chromosome I"/>
</dbReference>
<evidence type="ECO:0000256" key="5">
    <source>
        <dbReference type="ARBA" id="ARBA00022840"/>
    </source>
</evidence>
<proteinExistence type="inferred from homology"/>
<evidence type="ECO:0000256" key="3">
    <source>
        <dbReference type="ARBA" id="ARBA00022490"/>
    </source>
</evidence>
<evidence type="ECO:0000313" key="9">
    <source>
        <dbReference type="EMBL" id="SMD41614.1"/>
    </source>
</evidence>
<dbReference type="FunFam" id="3.40.50.300:FF:000013">
    <property type="entry name" value="PhoH family ATPase"/>
    <property type="match status" value="1"/>
</dbReference>
<dbReference type="AlphaFoldDB" id="A0A1W2GYI2"/>
<comment type="similarity">
    <text evidence="2">Belongs to the PhoH family.</text>
</comment>
<dbReference type="OrthoDB" id="9773137at2"/>
<dbReference type="InterPro" id="IPR003714">
    <property type="entry name" value="PhoH"/>
</dbReference>
<evidence type="ECO:0000256" key="2">
    <source>
        <dbReference type="ARBA" id="ARBA00010393"/>
    </source>
</evidence>
<dbReference type="InterPro" id="IPR051451">
    <property type="entry name" value="PhoH2-like"/>
</dbReference>
<protein>
    <recommendedName>
        <fullName evidence="6">PhoH-like protein</fullName>
    </recommendedName>
</protein>
<dbReference type="PANTHER" id="PTHR30473">
    <property type="entry name" value="PROTEIN PHOH"/>
    <property type="match status" value="1"/>
</dbReference>
<evidence type="ECO:0000256" key="6">
    <source>
        <dbReference type="ARBA" id="ARBA00039970"/>
    </source>
</evidence>
<organism evidence="9 10">
    <name type="scientific">Aquiflexum balticum DSM 16537</name>
    <dbReference type="NCBI Taxonomy" id="758820"/>
    <lineage>
        <taxon>Bacteria</taxon>
        <taxon>Pseudomonadati</taxon>
        <taxon>Bacteroidota</taxon>
        <taxon>Cytophagia</taxon>
        <taxon>Cytophagales</taxon>
        <taxon>Cyclobacteriaceae</taxon>
        <taxon>Aquiflexum</taxon>
    </lineage>
</organism>
<dbReference type="GO" id="GO:0005524">
    <property type="term" value="F:ATP binding"/>
    <property type="evidence" value="ECO:0007669"/>
    <property type="project" value="UniProtKB-KW"/>
</dbReference>
<evidence type="ECO:0000256" key="1">
    <source>
        <dbReference type="ARBA" id="ARBA00004496"/>
    </source>
</evidence>
<dbReference type="SUPFAM" id="SSF52540">
    <property type="entry name" value="P-loop containing nucleoside triphosphate hydrolases"/>
    <property type="match status" value="1"/>
</dbReference>
<reference evidence="10" key="1">
    <citation type="submission" date="2017-04" db="EMBL/GenBank/DDBJ databases">
        <authorList>
            <person name="Varghese N."/>
            <person name="Submissions S."/>
        </authorList>
    </citation>
    <scope>NUCLEOTIDE SEQUENCE [LARGE SCALE GENOMIC DNA]</scope>
    <source>
        <strain evidence="10">DSM 16537</strain>
    </source>
</reference>
<dbReference type="GO" id="GO:0005829">
    <property type="term" value="C:cytosol"/>
    <property type="evidence" value="ECO:0007669"/>
    <property type="project" value="TreeGrafter"/>
</dbReference>
<dbReference type="EMBL" id="LT838813">
    <property type="protein sequence ID" value="SMD41614.1"/>
    <property type="molecule type" value="Genomic_DNA"/>
</dbReference>
<dbReference type="InterPro" id="IPR027417">
    <property type="entry name" value="P-loop_NTPase"/>
</dbReference>
<dbReference type="STRING" id="758820.SAMN00777080_0139"/>
<dbReference type="Pfam" id="PF02562">
    <property type="entry name" value="PhoH"/>
    <property type="match status" value="1"/>
</dbReference>
<dbReference type="RefSeq" id="WP_084118484.1">
    <property type="nucleotide sequence ID" value="NZ_LT838813.1"/>
</dbReference>
<keyword evidence="4" id="KW-0547">Nucleotide-binding</keyword>
<keyword evidence="3" id="KW-0963">Cytoplasm</keyword>
<dbReference type="PANTHER" id="PTHR30473:SF1">
    <property type="entry name" value="PHOH-LIKE PROTEIN"/>
    <property type="match status" value="1"/>
</dbReference>
<evidence type="ECO:0000313" key="10">
    <source>
        <dbReference type="Proteomes" id="UP000192333"/>
    </source>
</evidence>
<evidence type="ECO:0000259" key="8">
    <source>
        <dbReference type="Pfam" id="PF02562"/>
    </source>
</evidence>